<evidence type="ECO:0000313" key="2">
    <source>
        <dbReference type="Proteomes" id="UP001156660"/>
    </source>
</evidence>
<proteinExistence type="predicted"/>
<name>A0ABQ6AKD7_9GAMM</name>
<evidence type="ECO:0000313" key="1">
    <source>
        <dbReference type="EMBL" id="GLR76794.1"/>
    </source>
</evidence>
<dbReference type="RefSeq" id="WP_245922164.1">
    <property type="nucleotide sequence ID" value="NZ_BSOU01000014.1"/>
</dbReference>
<dbReference type="Proteomes" id="UP001156660">
    <property type="component" value="Unassembled WGS sequence"/>
</dbReference>
<gene>
    <name evidence="1" type="ORF">GCM10007855_36690</name>
</gene>
<comment type="caution">
    <text evidence="1">The sequence shown here is derived from an EMBL/GenBank/DDBJ whole genome shotgun (WGS) entry which is preliminary data.</text>
</comment>
<keyword evidence="2" id="KW-1185">Reference proteome</keyword>
<dbReference type="EMBL" id="BSOU01000014">
    <property type="protein sequence ID" value="GLR76794.1"/>
    <property type="molecule type" value="Genomic_DNA"/>
</dbReference>
<accession>A0ABQ6AKD7</accession>
<organism evidence="1 2">
    <name type="scientific">Aliivibrio sifiae</name>
    <dbReference type="NCBI Taxonomy" id="566293"/>
    <lineage>
        <taxon>Bacteria</taxon>
        <taxon>Pseudomonadati</taxon>
        <taxon>Pseudomonadota</taxon>
        <taxon>Gammaproteobacteria</taxon>
        <taxon>Vibrionales</taxon>
        <taxon>Vibrionaceae</taxon>
        <taxon>Aliivibrio</taxon>
    </lineage>
</organism>
<reference evidence="2" key="1">
    <citation type="journal article" date="2019" name="Int. J. Syst. Evol. Microbiol.">
        <title>The Global Catalogue of Microorganisms (GCM) 10K type strain sequencing project: providing services to taxonomists for standard genome sequencing and annotation.</title>
        <authorList>
            <consortium name="The Broad Institute Genomics Platform"/>
            <consortium name="The Broad Institute Genome Sequencing Center for Infectious Disease"/>
            <person name="Wu L."/>
            <person name="Ma J."/>
        </authorList>
    </citation>
    <scope>NUCLEOTIDE SEQUENCE [LARGE SCALE GENOMIC DNA]</scope>
    <source>
        <strain evidence="2">NBRC 105001</strain>
    </source>
</reference>
<protein>
    <submittedName>
        <fullName evidence="1">Uncharacterized protein</fullName>
    </submittedName>
</protein>
<sequence>MSETVEKIKWFRATIKDVRENFKQPLSHPCLIAQLDVCEKFMAENNDKSIWGSYGRGSVRHFTNDLRRTLIEGEWRDGSDFSDSPLFFGWSIKQIEKTMIDDASSIPELVMGAYDHYQCHKQLFEFY</sequence>